<protein>
    <submittedName>
        <fullName evidence="6">Histidine kinase</fullName>
    </submittedName>
</protein>
<organism evidence="6">
    <name type="scientific">Scrofimicrobium appendicitidis</name>
    <dbReference type="NCBI Taxonomy" id="3079930"/>
    <lineage>
        <taxon>Bacteria</taxon>
        <taxon>Bacillati</taxon>
        <taxon>Actinomycetota</taxon>
        <taxon>Actinomycetes</taxon>
        <taxon>Actinomycetales</taxon>
        <taxon>Actinomycetaceae</taxon>
        <taxon>Scrofimicrobium</taxon>
    </lineage>
</organism>
<feature type="domain" description="Signal transduction histidine kinase subgroup 3 dimerisation and phosphoacceptor" evidence="4">
    <location>
        <begin position="276"/>
        <end position="344"/>
    </location>
</feature>
<dbReference type="KEGG" id="sapp:SAC06_06665"/>
<dbReference type="Gene3D" id="3.30.565.10">
    <property type="entry name" value="Histidine kinase-like ATPase, C-terminal domain"/>
    <property type="match status" value="1"/>
</dbReference>
<dbReference type="Gene3D" id="3.30.450.40">
    <property type="match status" value="1"/>
</dbReference>
<dbReference type="InterPro" id="IPR003018">
    <property type="entry name" value="GAF"/>
</dbReference>
<dbReference type="InterPro" id="IPR011712">
    <property type="entry name" value="Sig_transdc_His_kin_sub3_dim/P"/>
</dbReference>
<dbReference type="EMBL" id="CP138335">
    <property type="protein sequence ID" value="XBW07329.1"/>
    <property type="molecule type" value="Genomic_DNA"/>
</dbReference>
<evidence type="ECO:0000313" key="6">
    <source>
        <dbReference type="EMBL" id="XBW07329.1"/>
    </source>
</evidence>
<sequence length="498" mass="53797">MAEAIVDLSGQVTGSTRAAVCDSNWVPLASHGLGADELHALADRQESPSALWPTFTDGITRELHPGADLLVLLAYSEPVDSDLWYRFNQIVRAGIQAWQLATARQLRLSWGPVTREFTQAVVADLDEEESLSLATELALRGGSAVGALLFLPSINRELACEFTAGEDTARFIGMPLEITELTREAFARGEGQCAPAYSQLVHDPLGALAQYGSGLVFPLLAGDETVGAMLLLRAPEAPSFSGEHLPHIQNFAATISLSLELAQGRQAQSVALMLEERDRIGRDLHDLGIQLLFATGMQLDKLRAEVEEGRYSNRRIAEELRGAIVSLEDAVGQIRQVVSGLKDTEERQTFVEQLEQEASRSRRVLGFAPSLILELDGHILEAGSDTWAERSAELTRRVGEELAEDAIATIREALSNVARHAGARSVKIEVSVNGRAPVGELLVSVIDDGRGINLSRNRSSGIANMGNRAAYRGGSFAVGMGPRGRGTSVVWRVPLLVK</sequence>
<dbReference type="SUPFAM" id="SSF55781">
    <property type="entry name" value="GAF domain-like"/>
    <property type="match status" value="1"/>
</dbReference>
<keyword evidence="2 6" id="KW-0418">Kinase</keyword>
<dbReference type="GO" id="GO:0046983">
    <property type="term" value="F:protein dimerization activity"/>
    <property type="evidence" value="ECO:0007669"/>
    <property type="project" value="InterPro"/>
</dbReference>
<keyword evidence="1" id="KW-0808">Transferase</keyword>
<evidence type="ECO:0000259" key="4">
    <source>
        <dbReference type="Pfam" id="PF07730"/>
    </source>
</evidence>
<keyword evidence="3" id="KW-0902">Two-component regulatory system</keyword>
<dbReference type="PANTHER" id="PTHR24421">
    <property type="entry name" value="NITRATE/NITRITE SENSOR PROTEIN NARX-RELATED"/>
    <property type="match status" value="1"/>
</dbReference>
<dbReference type="Gene3D" id="1.20.5.1930">
    <property type="match status" value="1"/>
</dbReference>
<dbReference type="GO" id="GO:0016020">
    <property type="term" value="C:membrane"/>
    <property type="evidence" value="ECO:0007669"/>
    <property type="project" value="InterPro"/>
</dbReference>
<evidence type="ECO:0000256" key="2">
    <source>
        <dbReference type="ARBA" id="ARBA00022777"/>
    </source>
</evidence>
<dbReference type="Pfam" id="PF07730">
    <property type="entry name" value="HisKA_3"/>
    <property type="match status" value="1"/>
</dbReference>
<dbReference type="InterPro" id="IPR036890">
    <property type="entry name" value="HATPase_C_sf"/>
</dbReference>
<dbReference type="PANTHER" id="PTHR24421:SF56">
    <property type="entry name" value="OXYGEN SENSOR HISTIDINE KINASE RESPONSE REGULATOR DOST"/>
    <property type="match status" value="1"/>
</dbReference>
<dbReference type="InterPro" id="IPR029016">
    <property type="entry name" value="GAF-like_dom_sf"/>
</dbReference>
<accession>A0AAU7V5G0</accession>
<evidence type="ECO:0000256" key="3">
    <source>
        <dbReference type="ARBA" id="ARBA00023012"/>
    </source>
</evidence>
<gene>
    <name evidence="6" type="ORF">SAC06_06665</name>
</gene>
<dbReference type="InterPro" id="IPR050482">
    <property type="entry name" value="Sensor_HK_TwoCompSys"/>
</dbReference>
<evidence type="ECO:0000259" key="5">
    <source>
        <dbReference type="Pfam" id="PF13185"/>
    </source>
</evidence>
<feature type="domain" description="GAF" evidence="5">
    <location>
        <begin position="125"/>
        <end position="260"/>
    </location>
</feature>
<dbReference type="GO" id="GO:0000155">
    <property type="term" value="F:phosphorelay sensor kinase activity"/>
    <property type="evidence" value="ECO:0007669"/>
    <property type="project" value="InterPro"/>
</dbReference>
<dbReference type="AlphaFoldDB" id="A0AAU7V5G0"/>
<proteinExistence type="predicted"/>
<dbReference type="Pfam" id="PF13185">
    <property type="entry name" value="GAF_2"/>
    <property type="match status" value="1"/>
</dbReference>
<dbReference type="SUPFAM" id="SSF55874">
    <property type="entry name" value="ATPase domain of HSP90 chaperone/DNA topoisomerase II/histidine kinase"/>
    <property type="match status" value="1"/>
</dbReference>
<evidence type="ECO:0000256" key="1">
    <source>
        <dbReference type="ARBA" id="ARBA00022679"/>
    </source>
</evidence>
<dbReference type="RefSeq" id="WP_350257535.1">
    <property type="nucleotide sequence ID" value="NZ_CP138335.1"/>
</dbReference>
<reference evidence="6" key="1">
    <citation type="submission" date="2023-11" db="EMBL/GenBank/DDBJ databases">
        <title>Scrofimicrobium hongkongense sp. nov., isolated from a patient with peritonitis.</title>
        <authorList>
            <person name="Lao H.Y."/>
            <person name="Wong A.Y.P."/>
            <person name="Ng T.L."/>
            <person name="Wong R.Y.L."/>
            <person name="Yau M.C.Y."/>
            <person name="Lam J.Y.W."/>
            <person name="Siu G.K.H."/>
        </authorList>
    </citation>
    <scope>NUCLEOTIDE SEQUENCE</scope>
    <source>
        <strain evidence="6">R131</strain>
    </source>
</reference>
<name>A0AAU7V5G0_9ACTO</name>
<dbReference type="CDD" id="cd16917">
    <property type="entry name" value="HATPase_UhpB-NarQ-NarX-like"/>
    <property type="match status" value="1"/>
</dbReference>